<feature type="chain" id="PRO_5041769137" description="Peroxidase" evidence="18">
    <location>
        <begin position="21"/>
        <end position="345"/>
    </location>
</feature>
<evidence type="ECO:0000256" key="10">
    <source>
        <dbReference type="ARBA" id="ARBA00023157"/>
    </source>
</evidence>
<keyword evidence="4 18" id="KW-0575">Peroxidase</keyword>
<evidence type="ECO:0000256" key="18">
    <source>
        <dbReference type="RuleBase" id="RU362060"/>
    </source>
</evidence>
<evidence type="ECO:0000256" key="11">
    <source>
        <dbReference type="ARBA" id="ARBA00023180"/>
    </source>
</evidence>
<dbReference type="GO" id="GO:0046872">
    <property type="term" value="F:metal ion binding"/>
    <property type="evidence" value="ECO:0007669"/>
    <property type="project" value="UniProtKB-UniRule"/>
</dbReference>
<feature type="disulfide bond" evidence="17">
    <location>
        <begin position="32"/>
        <end position="122"/>
    </location>
</feature>
<protein>
    <recommendedName>
        <fullName evidence="3 18">Peroxidase</fullName>
        <ecNumber evidence="3 18">1.11.1.7</ecNumber>
    </recommendedName>
</protein>
<comment type="subcellular location">
    <subcellularLocation>
        <location evidence="18">Secreted</location>
    </subcellularLocation>
</comment>
<evidence type="ECO:0000256" key="12">
    <source>
        <dbReference type="ARBA" id="ARBA00023324"/>
    </source>
</evidence>
<dbReference type="Gene3D" id="1.10.420.10">
    <property type="entry name" value="Peroxidase, domain 2"/>
    <property type="match status" value="1"/>
</dbReference>
<accession>A0AAD5ZHR5</accession>
<evidence type="ECO:0000256" key="17">
    <source>
        <dbReference type="PIRSR" id="PIRSR600823-5"/>
    </source>
</evidence>
<keyword evidence="10 17" id="KW-1015">Disulfide bond</keyword>
<comment type="cofactor">
    <cofactor evidence="15 18">
        <name>Ca(2+)</name>
        <dbReference type="ChEBI" id="CHEBI:29108"/>
    </cofactor>
    <text evidence="15 18">Binds 2 calcium ions per subunit.</text>
</comment>
<dbReference type="InterPro" id="IPR033905">
    <property type="entry name" value="Secretory_peroxidase"/>
</dbReference>
<evidence type="ECO:0000256" key="1">
    <source>
        <dbReference type="ARBA" id="ARBA00000189"/>
    </source>
</evidence>
<keyword evidence="9 15" id="KW-0408">Iron</keyword>
<feature type="disulfide bond" evidence="17">
    <location>
        <begin position="128"/>
        <end position="335"/>
    </location>
</feature>
<dbReference type="GO" id="GO:0042744">
    <property type="term" value="P:hydrogen peroxide catabolic process"/>
    <property type="evidence" value="ECO:0007669"/>
    <property type="project" value="UniProtKB-KW"/>
</dbReference>
<feature type="binding site" evidence="15">
    <location>
        <position position="260"/>
    </location>
    <ligand>
        <name>Ca(2+)</name>
        <dbReference type="ChEBI" id="CHEBI:29108"/>
        <label>2</label>
    </ligand>
</feature>
<evidence type="ECO:0000256" key="15">
    <source>
        <dbReference type="PIRSR" id="PIRSR600823-3"/>
    </source>
</evidence>
<dbReference type="EC" id="1.11.1.7" evidence="3 18"/>
<comment type="function">
    <text evidence="18">Removal of H(2)O(2), oxidation of toxic reductants, biosynthesis and degradation of lignin, suberization, auxin catabolism, response to environmental stresses such as wounding, pathogen attack and oxidative stress.</text>
</comment>
<keyword evidence="5 18" id="KW-0349">Heme</keyword>
<dbReference type="AlphaFoldDB" id="A0AAD5ZHR5"/>
<dbReference type="Gene3D" id="1.10.520.10">
    <property type="match status" value="1"/>
</dbReference>
<dbReference type="InterPro" id="IPR002016">
    <property type="entry name" value="Haem_peroxidase"/>
</dbReference>
<evidence type="ECO:0000256" key="3">
    <source>
        <dbReference type="ARBA" id="ARBA00012313"/>
    </source>
</evidence>
<feature type="binding site" evidence="15">
    <location>
        <position position="74"/>
    </location>
    <ligand>
        <name>Ca(2+)</name>
        <dbReference type="ChEBI" id="CHEBI:29108"/>
        <label>1</label>
    </ligand>
</feature>
<comment type="cofactor">
    <cofactor evidence="15 18">
        <name>heme b</name>
        <dbReference type="ChEBI" id="CHEBI:60344"/>
    </cofactor>
    <text evidence="15 18">Binds 1 heme b (iron(II)-protoporphyrin IX) group per subunit.</text>
</comment>
<feature type="binding site" evidence="14">
    <location>
        <position position="176"/>
    </location>
    <ligand>
        <name>substrate</name>
    </ligand>
</feature>
<proteinExistence type="inferred from homology"/>
<feature type="binding site" evidence="15">
    <location>
        <position position="81"/>
    </location>
    <ligand>
        <name>Ca(2+)</name>
        <dbReference type="ChEBI" id="CHEBI:29108"/>
        <label>1</label>
    </ligand>
</feature>
<feature type="binding site" evidence="15">
    <location>
        <position position="83"/>
    </location>
    <ligand>
        <name>Ca(2+)</name>
        <dbReference type="ChEBI" id="CHEBI:29108"/>
        <label>1</label>
    </ligand>
</feature>
<feature type="binding site" evidence="15">
    <location>
        <position position="265"/>
    </location>
    <ligand>
        <name>Ca(2+)</name>
        <dbReference type="ChEBI" id="CHEBI:29108"/>
        <label>2</label>
    </ligand>
</feature>
<comment type="caution">
    <text evidence="20">The sequence shown here is derived from an EMBL/GenBank/DDBJ whole genome shotgun (WGS) entry which is preliminary data.</text>
</comment>
<dbReference type="Proteomes" id="UP001210211">
    <property type="component" value="Unassembled WGS sequence"/>
</dbReference>
<evidence type="ECO:0000256" key="8">
    <source>
        <dbReference type="ARBA" id="ARBA00023002"/>
    </source>
</evidence>
<feature type="signal peptide" evidence="18">
    <location>
        <begin position="1"/>
        <end position="20"/>
    </location>
</feature>
<evidence type="ECO:0000256" key="9">
    <source>
        <dbReference type="ARBA" id="ARBA00023004"/>
    </source>
</evidence>
<evidence type="ECO:0000256" key="4">
    <source>
        <dbReference type="ARBA" id="ARBA00022559"/>
    </source>
</evidence>
<keyword evidence="6 15" id="KW-0479">Metal-binding</keyword>
<feature type="binding site" evidence="15">
    <location>
        <position position="257"/>
    </location>
    <ligand>
        <name>Ca(2+)</name>
        <dbReference type="ChEBI" id="CHEBI:29108"/>
        <label>2</label>
    </ligand>
</feature>
<dbReference type="SUPFAM" id="SSF48113">
    <property type="entry name" value="Heme-dependent peroxidases"/>
    <property type="match status" value="1"/>
</dbReference>
<evidence type="ECO:0000256" key="2">
    <source>
        <dbReference type="ARBA" id="ARBA00006873"/>
    </source>
</evidence>
<sequence>MKFKVIFSLFLLVAVTSVHAGLEVGYYEKKNCSQAEKIVREVVEKELGIPIVLFGYPLFDVSVGPGLVRLLFHDCFVRGCDGSVLLDKGLNNSRSEKDASKNLGLRGFEIIDEAKKRLEETCPGVVSCADILVFAARDATQIMLNAIYHEYIEFNVSSGRLDSKNSFYDQVETSLPPPEFNLKELTDLFSLRSNENLNVTDLVVLSGAHTFGVSHCSSIKNRLDSNDPTLDQNYAAQLREICRSSTHPDTNPVVNLDKQTPYELDSLYYQNVQRGTALFYSDSSLLNGTETKDLVNEYAQPVNDWAEDFVKSMKKLSELNVMFDTDPEGEIRKICRKVNNKVNGY</sequence>
<dbReference type="PROSITE" id="PS00436">
    <property type="entry name" value="PEROXIDASE_2"/>
    <property type="match status" value="1"/>
</dbReference>
<dbReference type="PRINTS" id="PR00458">
    <property type="entry name" value="PEROXIDASE"/>
</dbReference>
<dbReference type="PRINTS" id="PR00461">
    <property type="entry name" value="PLPEROXIDASE"/>
</dbReference>
<feature type="binding site" description="axial binding residue" evidence="15">
    <location>
        <position position="209"/>
    </location>
    <ligand>
        <name>heme b</name>
        <dbReference type="ChEBI" id="CHEBI:60344"/>
    </ligand>
    <ligandPart>
        <name>Fe</name>
        <dbReference type="ChEBI" id="CHEBI:18248"/>
    </ligandPart>
</feature>
<feature type="site" description="Transition state stabilizer" evidence="16">
    <location>
        <position position="69"/>
    </location>
</feature>
<dbReference type="EMBL" id="JAMRDG010000001">
    <property type="protein sequence ID" value="KAJ3698131.1"/>
    <property type="molecule type" value="Genomic_DNA"/>
</dbReference>
<dbReference type="CDD" id="cd00693">
    <property type="entry name" value="secretory_peroxidase"/>
    <property type="match status" value="1"/>
</dbReference>
<evidence type="ECO:0000256" key="14">
    <source>
        <dbReference type="PIRSR" id="PIRSR600823-2"/>
    </source>
</evidence>
<evidence type="ECO:0000256" key="13">
    <source>
        <dbReference type="PIRSR" id="PIRSR600823-1"/>
    </source>
</evidence>
<feature type="binding site" evidence="15">
    <location>
        <position position="79"/>
    </location>
    <ligand>
        <name>Ca(2+)</name>
        <dbReference type="ChEBI" id="CHEBI:29108"/>
        <label>1</label>
    </ligand>
</feature>
<keyword evidence="7 15" id="KW-0106">Calcium</keyword>
<keyword evidence="18" id="KW-0964">Secreted</keyword>
<feature type="domain" description="Plant heme peroxidase family profile" evidence="19">
    <location>
        <begin position="21"/>
        <end position="339"/>
    </location>
</feature>
<keyword evidence="18" id="KW-0732">Signal</keyword>
<dbReference type="PANTHER" id="PTHR31517:SF84">
    <property type="entry name" value="PEROXIDASE"/>
    <property type="match status" value="1"/>
</dbReference>
<organism evidence="20 21">
    <name type="scientific">Rhynchospora tenuis</name>
    <dbReference type="NCBI Taxonomy" id="198213"/>
    <lineage>
        <taxon>Eukaryota</taxon>
        <taxon>Viridiplantae</taxon>
        <taxon>Streptophyta</taxon>
        <taxon>Embryophyta</taxon>
        <taxon>Tracheophyta</taxon>
        <taxon>Spermatophyta</taxon>
        <taxon>Magnoliopsida</taxon>
        <taxon>Liliopsida</taxon>
        <taxon>Poales</taxon>
        <taxon>Cyperaceae</taxon>
        <taxon>Cyperoideae</taxon>
        <taxon>Rhynchosporeae</taxon>
        <taxon>Rhynchospora</taxon>
    </lineage>
</organism>
<comment type="similarity">
    <text evidence="18">Belongs to the peroxidase family. Classical plant (class III) peroxidase subfamily.</text>
</comment>
<feature type="disulfide bond" evidence="17">
    <location>
        <begin position="75"/>
        <end position="80"/>
    </location>
</feature>
<evidence type="ECO:0000256" key="6">
    <source>
        <dbReference type="ARBA" id="ARBA00022723"/>
    </source>
</evidence>
<keyword evidence="8 18" id="KW-0560">Oxidoreductase</keyword>
<evidence type="ECO:0000259" key="19">
    <source>
        <dbReference type="PROSITE" id="PS50873"/>
    </source>
</evidence>
<dbReference type="PROSITE" id="PS50873">
    <property type="entry name" value="PEROXIDASE_4"/>
    <property type="match status" value="1"/>
</dbReference>
<dbReference type="GO" id="GO:0005576">
    <property type="term" value="C:extracellular region"/>
    <property type="evidence" value="ECO:0007669"/>
    <property type="project" value="UniProtKB-SubCell"/>
</dbReference>
<feature type="binding site" evidence="15">
    <location>
        <position position="210"/>
    </location>
    <ligand>
        <name>Ca(2+)</name>
        <dbReference type="ChEBI" id="CHEBI:29108"/>
        <label>2</label>
    </ligand>
</feature>
<name>A0AAD5ZHR5_9POAL</name>
<dbReference type="InterPro" id="IPR019794">
    <property type="entry name" value="Peroxidases_AS"/>
</dbReference>
<keyword evidence="21" id="KW-1185">Reference proteome</keyword>
<dbReference type="FunFam" id="1.10.420.10:FF:000006">
    <property type="entry name" value="Peroxidase"/>
    <property type="match status" value="1"/>
</dbReference>
<dbReference type="PANTHER" id="PTHR31517">
    <property type="match status" value="1"/>
</dbReference>
<dbReference type="GO" id="GO:0006979">
    <property type="term" value="P:response to oxidative stress"/>
    <property type="evidence" value="ECO:0007669"/>
    <property type="project" value="UniProtKB-UniRule"/>
</dbReference>
<keyword evidence="12 18" id="KW-0376">Hydrogen peroxide</keyword>
<evidence type="ECO:0000256" key="16">
    <source>
        <dbReference type="PIRSR" id="PIRSR600823-4"/>
    </source>
</evidence>
<dbReference type="GO" id="GO:0140825">
    <property type="term" value="F:lactoperoxidase activity"/>
    <property type="evidence" value="ECO:0007669"/>
    <property type="project" value="UniProtKB-EC"/>
</dbReference>
<keyword evidence="11" id="KW-0325">Glycoprotein</keyword>
<feature type="disulfide bond" evidence="17">
    <location>
        <begin position="216"/>
        <end position="242"/>
    </location>
</feature>
<dbReference type="InterPro" id="IPR000823">
    <property type="entry name" value="Peroxidase_pln"/>
</dbReference>
<comment type="similarity">
    <text evidence="2">Belongs to the peroxidase family. Ascorbate peroxidase subfamily.</text>
</comment>
<feature type="binding site" evidence="15">
    <location>
        <position position="96"/>
    </location>
    <ligand>
        <name>Ca(2+)</name>
        <dbReference type="ChEBI" id="CHEBI:29108"/>
        <label>1</label>
    </ligand>
</feature>
<dbReference type="Pfam" id="PF00141">
    <property type="entry name" value="peroxidase"/>
    <property type="match status" value="1"/>
</dbReference>
<evidence type="ECO:0000313" key="21">
    <source>
        <dbReference type="Proteomes" id="UP001210211"/>
    </source>
</evidence>
<dbReference type="InterPro" id="IPR019793">
    <property type="entry name" value="Peroxidases_heam-ligand_BS"/>
</dbReference>
<comment type="catalytic activity">
    <reaction evidence="1 18">
        <text>2 a phenolic donor + H2O2 = 2 a phenolic radical donor + 2 H2O</text>
        <dbReference type="Rhea" id="RHEA:56136"/>
        <dbReference type="ChEBI" id="CHEBI:15377"/>
        <dbReference type="ChEBI" id="CHEBI:16240"/>
        <dbReference type="ChEBI" id="CHEBI:139520"/>
        <dbReference type="ChEBI" id="CHEBI:139521"/>
        <dbReference type="EC" id="1.11.1.7"/>
    </reaction>
</comment>
<dbReference type="GO" id="GO:0020037">
    <property type="term" value="F:heme binding"/>
    <property type="evidence" value="ECO:0007669"/>
    <property type="project" value="UniProtKB-UniRule"/>
</dbReference>
<evidence type="ECO:0000313" key="20">
    <source>
        <dbReference type="EMBL" id="KAJ3698131.1"/>
    </source>
</evidence>
<feature type="binding site" evidence="15">
    <location>
        <position position="77"/>
    </location>
    <ligand>
        <name>Ca(2+)</name>
        <dbReference type="ChEBI" id="CHEBI:29108"/>
        <label>1</label>
    </ligand>
</feature>
<reference evidence="20 21" key="1">
    <citation type="journal article" date="2022" name="Cell">
        <title>Repeat-based holocentromeres influence genome architecture and karyotype evolution.</title>
        <authorList>
            <person name="Hofstatter P.G."/>
            <person name="Thangavel G."/>
            <person name="Lux T."/>
            <person name="Neumann P."/>
            <person name="Vondrak T."/>
            <person name="Novak P."/>
            <person name="Zhang M."/>
            <person name="Costa L."/>
            <person name="Castellani M."/>
            <person name="Scott A."/>
            <person name="Toegelov H."/>
            <person name="Fuchs J."/>
            <person name="Mata-Sucre Y."/>
            <person name="Dias Y."/>
            <person name="Vanzela A.L.L."/>
            <person name="Huettel B."/>
            <person name="Almeida C.C.S."/>
            <person name="Simkova H."/>
            <person name="Souza G."/>
            <person name="Pedrosa-Harand A."/>
            <person name="Macas J."/>
            <person name="Mayer K.F.X."/>
            <person name="Houben A."/>
            <person name="Marques A."/>
        </authorList>
    </citation>
    <scope>NUCLEOTIDE SEQUENCE [LARGE SCALE GENOMIC DNA]</scope>
    <source>
        <strain evidence="20">RhyTen1mFocal</strain>
    </source>
</reference>
<gene>
    <name evidence="20" type="ORF">LUZ61_001836</name>
</gene>
<evidence type="ECO:0000256" key="5">
    <source>
        <dbReference type="ARBA" id="ARBA00022617"/>
    </source>
</evidence>
<evidence type="ECO:0000256" key="7">
    <source>
        <dbReference type="ARBA" id="ARBA00022837"/>
    </source>
</evidence>
<feature type="active site" description="Proton acceptor" evidence="13">
    <location>
        <position position="73"/>
    </location>
</feature>
<dbReference type="InterPro" id="IPR010255">
    <property type="entry name" value="Haem_peroxidase_sf"/>
</dbReference>
<dbReference type="PROSITE" id="PS00435">
    <property type="entry name" value="PEROXIDASE_1"/>
    <property type="match status" value="1"/>
</dbReference>